<reference evidence="1" key="1">
    <citation type="submission" date="2018-02" db="EMBL/GenBank/DDBJ databases">
        <title>Rhizophora mucronata_Transcriptome.</title>
        <authorList>
            <person name="Meera S.P."/>
            <person name="Sreeshan A."/>
            <person name="Augustine A."/>
        </authorList>
    </citation>
    <scope>NUCLEOTIDE SEQUENCE</scope>
    <source>
        <tissue evidence="1">Leaf</tissue>
    </source>
</reference>
<dbReference type="AlphaFoldDB" id="A0A2P2NHX7"/>
<name>A0A2P2NHX7_RHIMU</name>
<dbReference type="EMBL" id="GGEC01061602">
    <property type="protein sequence ID" value="MBX42086.1"/>
    <property type="molecule type" value="Transcribed_RNA"/>
</dbReference>
<protein>
    <submittedName>
        <fullName evidence="1">Uncharacterized protein</fullName>
    </submittedName>
</protein>
<organism evidence="1">
    <name type="scientific">Rhizophora mucronata</name>
    <name type="common">Asiatic mangrove</name>
    <dbReference type="NCBI Taxonomy" id="61149"/>
    <lineage>
        <taxon>Eukaryota</taxon>
        <taxon>Viridiplantae</taxon>
        <taxon>Streptophyta</taxon>
        <taxon>Embryophyta</taxon>
        <taxon>Tracheophyta</taxon>
        <taxon>Spermatophyta</taxon>
        <taxon>Magnoliopsida</taxon>
        <taxon>eudicotyledons</taxon>
        <taxon>Gunneridae</taxon>
        <taxon>Pentapetalae</taxon>
        <taxon>rosids</taxon>
        <taxon>fabids</taxon>
        <taxon>Malpighiales</taxon>
        <taxon>Rhizophoraceae</taxon>
        <taxon>Rhizophora</taxon>
    </lineage>
</organism>
<proteinExistence type="predicted"/>
<evidence type="ECO:0000313" key="1">
    <source>
        <dbReference type="EMBL" id="MBX42086.1"/>
    </source>
</evidence>
<accession>A0A2P2NHX7</accession>
<sequence length="28" mass="3109">MECFTLVPIQGSSLQAAYCKLPEQPLKI</sequence>